<dbReference type="PROSITE" id="PS51676">
    <property type="entry name" value="FF"/>
    <property type="match status" value="2"/>
</dbReference>
<dbReference type="PANTHER" id="PTHR11864:SF0">
    <property type="entry name" value="PRP40 PRE-MRNA PROCESSING FACTOR 40 HOMOLOG A (YEAST)"/>
    <property type="match status" value="1"/>
</dbReference>
<dbReference type="AlphaFoldDB" id="A0A821HW03"/>
<dbReference type="InterPro" id="IPR036517">
    <property type="entry name" value="FF_domain_sf"/>
</dbReference>
<dbReference type="EMBL" id="CAJOBP010033605">
    <property type="protein sequence ID" value="CAF4689406.1"/>
    <property type="molecule type" value="Genomic_DNA"/>
</dbReference>
<dbReference type="PANTHER" id="PTHR11864">
    <property type="entry name" value="PRE-MRNA-PROCESSING PROTEIN PRP40"/>
    <property type="match status" value="1"/>
</dbReference>
<evidence type="ECO:0000313" key="5">
    <source>
        <dbReference type="Proteomes" id="UP000663873"/>
    </source>
</evidence>
<dbReference type="Proteomes" id="UP000663873">
    <property type="component" value="Unassembled WGS sequence"/>
</dbReference>
<name>A0A821HW03_9BILA</name>
<evidence type="ECO:0000256" key="2">
    <source>
        <dbReference type="SAM" id="MobiDB-lite"/>
    </source>
</evidence>
<evidence type="ECO:0000313" key="4">
    <source>
        <dbReference type="EMBL" id="CAF4689406.1"/>
    </source>
</evidence>
<feature type="region of interest" description="Disordered" evidence="2">
    <location>
        <begin position="219"/>
        <end position="278"/>
    </location>
</feature>
<organism evidence="4 5">
    <name type="scientific">Rotaria socialis</name>
    <dbReference type="NCBI Taxonomy" id="392032"/>
    <lineage>
        <taxon>Eukaryota</taxon>
        <taxon>Metazoa</taxon>
        <taxon>Spiralia</taxon>
        <taxon>Gnathifera</taxon>
        <taxon>Rotifera</taxon>
        <taxon>Eurotatoria</taxon>
        <taxon>Bdelloidea</taxon>
        <taxon>Philodinida</taxon>
        <taxon>Philodinidae</taxon>
        <taxon>Rotaria</taxon>
    </lineage>
</organism>
<keyword evidence="1" id="KW-0175">Coiled coil</keyword>
<feature type="domain" description="FF" evidence="3">
    <location>
        <begin position="151"/>
        <end position="207"/>
    </location>
</feature>
<dbReference type="Gene3D" id="1.10.10.440">
    <property type="entry name" value="FF domain"/>
    <property type="match status" value="2"/>
</dbReference>
<feature type="compositionally biased region" description="Basic residues" evidence="2">
    <location>
        <begin position="225"/>
        <end position="244"/>
    </location>
</feature>
<dbReference type="FunFam" id="1.10.10.440:FF:000003">
    <property type="entry name" value="Pre-mRNA processing factor 40 homolog A"/>
    <property type="match status" value="1"/>
</dbReference>
<feature type="domain" description="FF" evidence="3">
    <location>
        <begin position="13"/>
        <end position="75"/>
    </location>
</feature>
<feature type="coiled-coil region" evidence="1">
    <location>
        <begin position="134"/>
        <end position="164"/>
    </location>
</feature>
<dbReference type="Pfam" id="PF25432">
    <property type="entry name" value="FF_PRPF40A"/>
    <property type="match status" value="1"/>
</dbReference>
<dbReference type="Pfam" id="PF01846">
    <property type="entry name" value="FF"/>
    <property type="match status" value="2"/>
</dbReference>
<sequence>DDESEAQRKYIRRTNRKNREAFLYFLDELHEQGKLHSMSLWVELFGTVSNDERFSKMLGQPGSTPLDLFKFYVEDLKARFHDEKKVVKEILKDKGYTIDIDSTFEKFAEIISTDKRAATLDAGNIKLAFNSLMEKAELREKDRLKEEARKQKRLESNFKQLLKAKLNSLNEQSKWDDVKGQIENDNDFTALSSESDRVRLFEEFHRQIVADAQAAAAAAAAAASHHYHHHHKKARKEKKKRKHEKSSSNTAAVSDSDGEEKKKSSTAPAAPTTTTTTA</sequence>
<dbReference type="InterPro" id="IPR039726">
    <property type="entry name" value="Prp40-like"/>
</dbReference>
<comment type="caution">
    <text evidence="4">The sequence shown here is derived from an EMBL/GenBank/DDBJ whole genome shotgun (WGS) entry which is preliminary data.</text>
</comment>
<evidence type="ECO:0000259" key="3">
    <source>
        <dbReference type="PROSITE" id="PS51676"/>
    </source>
</evidence>
<feature type="non-terminal residue" evidence="4">
    <location>
        <position position="1"/>
    </location>
</feature>
<proteinExistence type="predicted"/>
<gene>
    <name evidence="4" type="ORF">UJA718_LOCUS35670</name>
</gene>
<feature type="non-terminal residue" evidence="4">
    <location>
        <position position="278"/>
    </location>
</feature>
<reference evidence="4" key="1">
    <citation type="submission" date="2021-02" db="EMBL/GenBank/DDBJ databases">
        <authorList>
            <person name="Nowell W R."/>
        </authorList>
    </citation>
    <scope>NUCLEOTIDE SEQUENCE</scope>
</reference>
<protein>
    <recommendedName>
        <fullName evidence="3">FF domain-containing protein</fullName>
    </recommendedName>
</protein>
<dbReference type="SMART" id="SM00441">
    <property type="entry name" value="FF"/>
    <property type="match status" value="2"/>
</dbReference>
<dbReference type="GO" id="GO:0071004">
    <property type="term" value="C:U2-type prespliceosome"/>
    <property type="evidence" value="ECO:0007669"/>
    <property type="project" value="TreeGrafter"/>
</dbReference>
<keyword evidence="5" id="KW-1185">Reference proteome</keyword>
<feature type="compositionally biased region" description="Low complexity" evidence="2">
    <location>
        <begin position="265"/>
        <end position="278"/>
    </location>
</feature>
<dbReference type="GO" id="GO:0045292">
    <property type="term" value="P:mRNA cis splicing, via spliceosome"/>
    <property type="evidence" value="ECO:0007669"/>
    <property type="project" value="InterPro"/>
</dbReference>
<dbReference type="SUPFAM" id="SSF81698">
    <property type="entry name" value="FF domain"/>
    <property type="match status" value="2"/>
</dbReference>
<dbReference type="GO" id="GO:0005685">
    <property type="term" value="C:U1 snRNP"/>
    <property type="evidence" value="ECO:0007669"/>
    <property type="project" value="TreeGrafter"/>
</dbReference>
<dbReference type="GO" id="GO:0003723">
    <property type="term" value="F:RNA binding"/>
    <property type="evidence" value="ECO:0007669"/>
    <property type="project" value="TreeGrafter"/>
</dbReference>
<dbReference type="InterPro" id="IPR002713">
    <property type="entry name" value="FF_domain"/>
</dbReference>
<accession>A0A821HW03</accession>
<evidence type="ECO:0000256" key="1">
    <source>
        <dbReference type="SAM" id="Coils"/>
    </source>
</evidence>